<evidence type="ECO:0000256" key="6">
    <source>
        <dbReference type="SAM" id="Coils"/>
    </source>
</evidence>
<evidence type="ECO:0000256" key="2">
    <source>
        <dbReference type="ARBA" id="ARBA00022801"/>
    </source>
</evidence>
<dbReference type="SUPFAM" id="SSF52540">
    <property type="entry name" value="P-loop containing nucleoside triphosphate hydrolases"/>
    <property type="match status" value="1"/>
</dbReference>
<sequence>MRGHVRRPDKEIPRRGYRPGYFSAYIGGFHALNQLCSPERRRPHSHAFSVTHGEDLCTHHIRPGVELSNAETNAELRNEQEFIDRLYERLAELRSASERAMSDALSRDAGTFQARVERDVLVAEQSGLLAALNSGERGLCFGRLVFRDGRDHHIGRIGVRLDDADRTPLVVDWRAEVARPFYLATGHTPMGLRRRRHITTEDRRVTALHDEILDLGDPERTGHEGTDADAVLLASLDSARTGRMHEIVQTIQAEQDRVIRAAHRGVLVVEGGPGTGKTVVALHRAAYLLYAHREQLARRAVLVVGPNATFLRYIGEVLPSLGETGVLLATPGELFPGVRATGTDTPRAAEVKGRAAMATALERFVLDRQTLPDPAIVIDHEDGELVLDARIAETARGRARSFGLPHNLARPHFTFAVIDALTAQLADRIGADPYGGPNLLGPDDLALLAKGVADNPGVHAAVEELWPVLTPQELVADFLADPVHLPPEDAAAVRRAGGPWTVADVPLLDEAAELLGEDDSAARARAEAERQERVAYAQGVLDLSYGSRTQEFEDRDDEESEVLAAHDLVDAERLAERHEEADHRSAAERAAADRTWAFGHVIVDEAQELSAMAWRLLMRRCPTRSMTLVGDPAQASEPGACGSWDAILGPYVGDRRQLVRLGVNYRTPAQIMEVATRVARSADPGFEPPRSVRATDARPWACRADDLPRAVAEAVARETPDEGRLAVIAPAAHHAALAAALPSASGGPSPDLAAPVVLLTPRGAKGLEFDTVIVVEPAEFRTADLYVSLTRATQRLGVVHTGALPAALAGLPEPAGTPAG</sequence>
<name>A0ABS0NSD1_9ACTN</name>
<feature type="domain" description="UvrD-like helicase ATP-binding" evidence="7">
    <location>
        <begin position="250"/>
        <end position="668"/>
    </location>
</feature>
<gene>
    <name evidence="8" type="ORF">IHE55_26350</name>
</gene>
<evidence type="ECO:0000313" key="8">
    <source>
        <dbReference type="EMBL" id="MBH5338110.1"/>
    </source>
</evidence>
<keyword evidence="2 5" id="KW-0378">Hydrolase</keyword>
<proteinExistence type="predicted"/>
<keyword evidence="6" id="KW-0175">Coiled coil</keyword>
<dbReference type="PROSITE" id="PS51198">
    <property type="entry name" value="UVRD_HELICASE_ATP_BIND"/>
    <property type="match status" value="1"/>
</dbReference>
<organism evidence="8 9">
    <name type="scientific">Streptomyces pactum</name>
    <dbReference type="NCBI Taxonomy" id="68249"/>
    <lineage>
        <taxon>Bacteria</taxon>
        <taxon>Bacillati</taxon>
        <taxon>Actinomycetota</taxon>
        <taxon>Actinomycetes</taxon>
        <taxon>Kitasatosporales</taxon>
        <taxon>Streptomycetaceae</taxon>
        <taxon>Streptomyces</taxon>
    </lineage>
</organism>
<evidence type="ECO:0000259" key="7">
    <source>
        <dbReference type="PROSITE" id="PS51198"/>
    </source>
</evidence>
<keyword evidence="3 5" id="KW-0347">Helicase</keyword>
<dbReference type="InterPro" id="IPR000212">
    <property type="entry name" value="DNA_helicase_UvrD/REP"/>
</dbReference>
<dbReference type="PANTHER" id="PTHR11070:SF45">
    <property type="entry name" value="DNA 3'-5' HELICASE"/>
    <property type="match status" value="1"/>
</dbReference>
<accession>A0ABS0NSD1</accession>
<reference evidence="8 9" key="1">
    <citation type="submission" date="2020-09" db="EMBL/GenBank/DDBJ databases">
        <title>Biosynthesis of the nuclear factor of activated T cells inhibitor NFAT-133 and its congeners in Streptomyces pactum.</title>
        <authorList>
            <person name="Zhou W."/>
            <person name="Posri P."/>
            <person name="Abugrain M.E."/>
            <person name="Weisberg A.J."/>
            <person name="Chang J.H."/>
            <person name="Mahmud T."/>
        </authorList>
    </citation>
    <scope>NUCLEOTIDE SEQUENCE [LARGE SCALE GENOMIC DNA]</scope>
    <source>
        <strain evidence="8 9">ATCC 27456</strain>
    </source>
</reference>
<dbReference type="Gene3D" id="3.40.50.300">
    <property type="entry name" value="P-loop containing nucleotide triphosphate hydrolases"/>
    <property type="match status" value="3"/>
</dbReference>
<evidence type="ECO:0000256" key="5">
    <source>
        <dbReference type="PROSITE-ProRule" id="PRU00560"/>
    </source>
</evidence>
<dbReference type="PANTHER" id="PTHR11070">
    <property type="entry name" value="UVRD / RECB / PCRA DNA HELICASE FAMILY MEMBER"/>
    <property type="match status" value="1"/>
</dbReference>
<evidence type="ECO:0000256" key="3">
    <source>
        <dbReference type="ARBA" id="ARBA00022806"/>
    </source>
</evidence>
<dbReference type="InterPro" id="IPR014016">
    <property type="entry name" value="UvrD-like_ATP-bd"/>
</dbReference>
<feature type="binding site" evidence="5">
    <location>
        <begin position="271"/>
        <end position="278"/>
    </location>
    <ligand>
        <name>ATP</name>
        <dbReference type="ChEBI" id="CHEBI:30616"/>
    </ligand>
</feature>
<evidence type="ECO:0000256" key="1">
    <source>
        <dbReference type="ARBA" id="ARBA00022741"/>
    </source>
</evidence>
<dbReference type="InterPro" id="IPR027417">
    <property type="entry name" value="P-loop_NTPase"/>
</dbReference>
<protein>
    <submittedName>
        <fullName evidence="8">AAA family ATPase</fullName>
    </submittedName>
</protein>
<keyword evidence="9" id="KW-1185">Reference proteome</keyword>
<evidence type="ECO:0000256" key="4">
    <source>
        <dbReference type="ARBA" id="ARBA00022840"/>
    </source>
</evidence>
<comment type="caution">
    <text evidence="8">The sequence shown here is derived from an EMBL/GenBank/DDBJ whole genome shotgun (WGS) entry which is preliminary data.</text>
</comment>
<evidence type="ECO:0000313" key="9">
    <source>
        <dbReference type="Proteomes" id="UP000807371"/>
    </source>
</evidence>
<keyword evidence="4 5" id="KW-0067">ATP-binding</keyword>
<keyword evidence="1 5" id="KW-0547">Nucleotide-binding</keyword>
<dbReference type="EMBL" id="JACYXC010000001">
    <property type="protein sequence ID" value="MBH5338110.1"/>
    <property type="molecule type" value="Genomic_DNA"/>
</dbReference>
<dbReference type="Proteomes" id="UP000807371">
    <property type="component" value="Unassembled WGS sequence"/>
</dbReference>
<feature type="coiled-coil region" evidence="6">
    <location>
        <begin position="76"/>
        <end position="103"/>
    </location>
</feature>